<dbReference type="GO" id="GO:0016747">
    <property type="term" value="F:acyltransferase activity, transferring groups other than amino-acyl groups"/>
    <property type="evidence" value="ECO:0007669"/>
    <property type="project" value="InterPro"/>
</dbReference>
<name>A0A0C9VA85_SPHS4</name>
<keyword evidence="3" id="KW-1185">Reference proteome</keyword>
<protein>
    <submittedName>
        <fullName evidence="2">Unplaced genomic scaffold SPHSTscaffold_85, whole genome shotgun sequence</fullName>
    </submittedName>
</protein>
<dbReference type="HOGENOM" id="CLU_073647_1_0_1"/>
<evidence type="ECO:0000259" key="1">
    <source>
        <dbReference type="Pfam" id="PF13302"/>
    </source>
</evidence>
<accession>A0A0C9VA85</accession>
<evidence type="ECO:0000313" key="3">
    <source>
        <dbReference type="Proteomes" id="UP000054279"/>
    </source>
</evidence>
<organism evidence="2 3">
    <name type="scientific">Sphaerobolus stellatus (strain SS14)</name>
    <dbReference type="NCBI Taxonomy" id="990650"/>
    <lineage>
        <taxon>Eukaryota</taxon>
        <taxon>Fungi</taxon>
        <taxon>Dikarya</taxon>
        <taxon>Basidiomycota</taxon>
        <taxon>Agaricomycotina</taxon>
        <taxon>Agaricomycetes</taxon>
        <taxon>Phallomycetidae</taxon>
        <taxon>Geastrales</taxon>
        <taxon>Sphaerobolaceae</taxon>
        <taxon>Sphaerobolus</taxon>
    </lineage>
</organism>
<evidence type="ECO:0000313" key="2">
    <source>
        <dbReference type="EMBL" id="KIJ38427.1"/>
    </source>
</evidence>
<feature type="non-terminal residue" evidence="2">
    <location>
        <position position="1"/>
    </location>
</feature>
<dbReference type="PANTHER" id="PTHR43328">
    <property type="entry name" value="ACETYLTRANSFERASE-RELATED"/>
    <property type="match status" value="1"/>
</dbReference>
<gene>
    <name evidence="2" type="ORF">M422DRAFT_104847</name>
</gene>
<dbReference type="InterPro" id="IPR000182">
    <property type="entry name" value="GNAT_dom"/>
</dbReference>
<dbReference type="PANTHER" id="PTHR43328:SF1">
    <property type="entry name" value="N-ACETYLTRANSFERASE DOMAIN-CONTAINING PROTEIN"/>
    <property type="match status" value="1"/>
</dbReference>
<feature type="domain" description="N-acetyltransferase" evidence="1">
    <location>
        <begin position="21"/>
        <end position="204"/>
    </location>
</feature>
<feature type="non-terminal residue" evidence="2">
    <location>
        <position position="209"/>
    </location>
</feature>
<dbReference type="EMBL" id="KN837160">
    <property type="protein sequence ID" value="KIJ38427.1"/>
    <property type="molecule type" value="Genomic_DNA"/>
</dbReference>
<dbReference type="Gene3D" id="3.40.630.30">
    <property type="match status" value="1"/>
</dbReference>
<dbReference type="InterPro" id="IPR016181">
    <property type="entry name" value="Acyl_CoA_acyltransferase"/>
</dbReference>
<sequence length="209" mass="23806">LQLHEETKEPFLRLPPPHSNIILTPPRVNDEEISAIVSILNVEKVTKWLQGPPFPYKPEHAKYWLEENKQSTDAIIKEIESKEPGYFIGGCPVRILREITEDGREIFLGDCGIDAWGFEEIADQEERKRLVEENSKKEPGDPDKEWSFGDYLAPSHHGKGIMSLTIKTLLDQWIIPRMGAKKINATAFNGNIGSVRVFEKNGFVLEKTL</sequence>
<dbReference type="AlphaFoldDB" id="A0A0C9VA85"/>
<dbReference type="OrthoDB" id="630895at2759"/>
<dbReference type="Proteomes" id="UP000054279">
    <property type="component" value="Unassembled WGS sequence"/>
</dbReference>
<proteinExistence type="predicted"/>
<dbReference type="Pfam" id="PF13302">
    <property type="entry name" value="Acetyltransf_3"/>
    <property type="match status" value="1"/>
</dbReference>
<dbReference type="SUPFAM" id="SSF55729">
    <property type="entry name" value="Acyl-CoA N-acyltransferases (Nat)"/>
    <property type="match status" value="1"/>
</dbReference>
<reference evidence="2 3" key="1">
    <citation type="submission" date="2014-06" db="EMBL/GenBank/DDBJ databases">
        <title>Evolutionary Origins and Diversification of the Mycorrhizal Mutualists.</title>
        <authorList>
            <consortium name="DOE Joint Genome Institute"/>
            <consortium name="Mycorrhizal Genomics Consortium"/>
            <person name="Kohler A."/>
            <person name="Kuo A."/>
            <person name="Nagy L.G."/>
            <person name="Floudas D."/>
            <person name="Copeland A."/>
            <person name="Barry K.W."/>
            <person name="Cichocki N."/>
            <person name="Veneault-Fourrey C."/>
            <person name="LaButti K."/>
            <person name="Lindquist E.A."/>
            <person name="Lipzen A."/>
            <person name="Lundell T."/>
            <person name="Morin E."/>
            <person name="Murat C."/>
            <person name="Riley R."/>
            <person name="Ohm R."/>
            <person name="Sun H."/>
            <person name="Tunlid A."/>
            <person name="Henrissat B."/>
            <person name="Grigoriev I.V."/>
            <person name="Hibbett D.S."/>
            <person name="Martin F."/>
        </authorList>
    </citation>
    <scope>NUCLEOTIDE SEQUENCE [LARGE SCALE GENOMIC DNA]</scope>
    <source>
        <strain evidence="2 3">SS14</strain>
    </source>
</reference>